<dbReference type="Gene3D" id="3.20.20.80">
    <property type="entry name" value="Glycosidases"/>
    <property type="match status" value="1"/>
</dbReference>
<dbReference type="AlphaFoldDB" id="A0AAV8X0X5"/>
<proteinExistence type="inferred from homology"/>
<organism evidence="8 9">
    <name type="scientific">Aromia moschata</name>
    <dbReference type="NCBI Taxonomy" id="1265417"/>
    <lineage>
        <taxon>Eukaryota</taxon>
        <taxon>Metazoa</taxon>
        <taxon>Ecdysozoa</taxon>
        <taxon>Arthropoda</taxon>
        <taxon>Hexapoda</taxon>
        <taxon>Insecta</taxon>
        <taxon>Pterygota</taxon>
        <taxon>Neoptera</taxon>
        <taxon>Endopterygota</taxon>
        <taxon>Coleoptera</taxon>
        <taxon>Polyphaga</taxon>
        <taxon>Cucujiformia</taxon>
        <taxon>Chrysomeloidea</taxon>
        <taxon>Cerambycidae</taxon>
        <taxon>Cerambycinae</taxon>
        <taxon>Callichromatini</taxon>
        <taxon>Aromia</taxon>
    </lineage>
</organism>
<dbReference type="InterPro" id="IPR008979">
    <property type="entry name" value="Galactose-bd-like_sf"/>
</dbReference>
<comment type="caution">
    <text evidence="8">The sequence shown here is derived from an EMBL/GenBank/DDBJ whole genome shotgun (WGS) entry which is preliminary data.</text>
</comment>
<dbReference type="Pfam" id="PF21317">
    <property type="entry name" value="BetaGal_ABD_1"/>
    <property type="match status" value="1"/>
</dbReference>
<comment type="similarity">
    <text evidence="1 5">Belongs to the glycosyl hydrolase 35 family.</text>
</comment>
<gene>
    <name evidence="8" type="ORF">NQ318_012823</name>
</gene>
<dbReference type="InterPro" id="IPR019801">
    <property type="entry name" value="Glyco_hydro_35_CS"/>
</dbReference>
<evidence type="ECO:0000259" key="6">
    <source>
        <dbReference type="Pfam" id="PF01301"/>
    </source>
</evidence>
<evidence type="ECO:0000256" key="4">
    <source>
        <dbReference type="RuleBase" id="RU000675"/>
    </source>
</evidence>
<accession>A0AAV8X0X5</accession>
<dbReference type="InterPro" id="IPR001944">
    <property type="entry name" value="Glycoside_Hdrlase_35"/>
</dbReference>
<dbReference type="PRINTS" id="PR00742">
    <property type="entry name" value="GLHYDRLASE35"/>
</dbReference>
<evidence type="ECO:0000256" key="3">
    <source>
        <dbReference type="ARBA" id="ARBA00023295"/>
    </source>
</evidence>
<dbReference type="InterPro" id="IPR048912">
    <property type="entry name" value="BetaGal1-like_ABD1"/>
</dbReference>
<keyword evidence="2 4" id="KW-0378">Hydrolase</keyword>
<dbReference type="GO" id="GO:0005975">
    <property type="term" value="P:carbohydrate metabolic process"/>
    <property type="evidence" value="ECO:0007669"/>
    <property type="project" value="InterPro"/>
</dbReference>
<keyword evidence="3 4" id="KW-0326">Glycosidase</keyword>
<dbReference type="EC" id="3.2.1.23" evidence="4"/>
<reference evidence="8" key="1">
    <citation type="journal article" date="2023" name="Insect Mol. Biol.">
        <title>Genome sequencing provides insights into the evolution of gene families encoding plant cell wall-degrading enzymes in longhorned beetles.</title>
        <authorList>
            <person name="Shin N.R."/>
            <person name="Okamura Y."/>
            <person name="Kirsch R."/>
            <person name="Pauchet Y."/>
        </authorList>
    </citation>
    <scope>NUCLEOTIDE SEQUENCE</scope>
    <source>
        <strain evidence="8">AMC_N1</strain>
    </source>
</reference>
<feature type="domain" description="Beta-galactosidase 1-like first all-beta" evidence="7">
    <location>
        <begin position="459"/>
        <end position="521"/>
    </location>
</feature>
<name>A0AAV8X0X5_9CUCU</name>
<sequence>MALSATAFQLTDLYRRIMNITLLAASNRVCLPTKRTFTLNERNISLYSGAMYYFRIPKAYWRDRLRKMSATVLNAVETYIWICTNTNRVSDFGQGGLRHAGLPGRLRVPKTAQERPLRHCSIGSFICGEFEFGGFPSWLLREDGIEVRTSDSKYMQFVSRFFNVLMPILAILQFTKGGPIIALQVENEYAGMGKKADQAYLKSLRQLMIVELLVTSDNPSRGKIGTIPELFLMTGNFNTDPVNQLDMQDMQPDKPLMTMEFWSGWFDFWGKAHNTKSSADFREVYEAILSYPSSVNIYMFHGGTNSGFLNGAENLNFDDENSGFEPITSSYDYDSPLTEGGDYTDNTTPSKRSCQTPGIGSQGCLLQHNYPRAVDTRKRVGYSTFGVFGETDPHGETRYRQRIWTELRLHNLPQENLKIEANSVLLIEGRICDTVIILVNGAPGVALPAKSADLDKFGTWRTANSTITLSTEDLEGATLDLVVENWGQVNVHSYKQFKGLYQGSAYLNGDELREWTIYPLEFKKSWTTGLSNWGSVNLRTTGPALYKTVLDIQGRPAGHLRIHGELGEGNRDRERICYREIRPMGPIQTLYLPAPLLQQGQNDIVVFEHYRPVEEVAFASDHVYYRYRYVKTQMS</sequence>
<dbReference type="PANTHER" id="PTHR23421">
    <property type="entry name" value="BETA-GALACTOSIDASE RELATED"/>
    <property type="match status" value="1"/>
</dbReference>
<feature type="domain" description="Glycoside hydrolase 35 catalytic" evidence="6">
    <location>
        <begin position="37"/>
        <end position="345"/>
    </location>
</feature>
<protein>
    <recommendedName>
        <fullName evidence="4">Beta-galactosidase</fullName>
        <ecNumber evidence="4">3.2.1.23</ecNumber>
    </recommendedName>
</protein>
<evidence type="ECO:0000256" key="1">
    <source>
        <dbReference type="ARBA" id="ARBA00009809"/>
    </source>
</evidence>
<dbReference type="SUPFAM" id="SSF49785">
    <property type="entry name" value="Galactose-binding domain-like"/>
    <property type="match status" value="1"/>
</dbReference>
<evidence type="ECO:0000256" key="2">
    <source>
        <dbReference type="ARBA" id="ARBA00022801"/>
    </source>
</evidence>
<dbReference type="Proteomes" id="UP001162162">
    <property type="component" value="Unassembled WGS sequence"/>
</dbReference>
<evidence type="ECO:0000313" key="9">
    <source>
        <dbReference type="Proteomes" id="UP001162162"/>
    </source>
</evidence>
<dbReference type="InterPro" id="IPR017853">
    <property type="entry name" value="GH"/>
</dbReference>
<keyword evidence="9" id="KW-1185">Reference proteome</keyword>
<dbReference type="SUPFAM" id="SSF51445">
    <property type="entry name" value="(Trans)glycosidases"/>
    <property type="match status" value="1"/>
</dbReference>
<dbReference type="PROSITE" id="PS01182">
    <property type="entry name" value="GLYCOSYL_HYDROL_F35"/>
    <property type="match status" value="1"/>
</dbReference>
<dbReference type="EMBL" id="JAPWTK010001469">
    <property type="protein sequence ID" value="KAJ8932434.1"/>
    <property type="molecule type" value="Genomic_DNA"/>
</dbReference>
<evidence type="ECO:0000259" key="7">
    <source>
        <dbReference type="Pfam" id="PF21317"/>
    </source>
</evidence>
<dbReference type="GO" id="GO:0004565">
    <property type="term" value="F:beta-galactosidase activity"/>
    <property type="evidence" value="ECO:0007669"/>
    <property type="project" value="UniProtKB-EC"/>
</dbReference>
<evidence type="ECO:0000313" key="8">
    <source>
        <dbReference type="EMBL" id="KAJ8932434.1"/>
    </source>
</evidence>
<comment type="catalytic activity">
    <reaction evidence="4">
        <text>Hydrolysis of terminal non-reducing beta-D-galactose residues in beta-D-galactosides.</text>
        <dbReference type="EC" id="3.2.1.23"/>
    </reaction>
</comment>
<evidence type="ECO:0000256" key="5">
    <source>
        <dbReference type="RuleBase" id="RU003679"/>
    </source>
</evidence>
<dbReference type="Gene3D" id="2.60.120.260">
    <property type="entry name" value="Galactose-binding domain-like"/>
    <property type="match status" value="3"/>
</dbReference>
<dbReference type="Pfam" id="PF01301">
    <property type="entry name" value="Glyco_hydro_35"/>
    <property type="match status" value="1"/>
</dbReference>
<dbReference type="InterPro" id="IPR031330">
    <property type="entry name" value="Gly_Hdrlase_35_cat"/>
</dbReference>